<feature type="compositionally biased region" description="Polar residues" evidence="1">
    <location>
        <begin position="225"/>
        <end position="237"/>
    </location>
</feature>
<proteinExistence type="predicted"/>
<dbReference type="AlphaFoldDB" id="A0A9Q3URY9"/>
<dbReference type="Proteomes" id="UP001108027">
    <property type="component" value="Unassembled WGS sequence"/>
</dbReference>
<name>A0A9Q3URY9_9GAMM</name>
<feature type="compositionally biased region" description="Low complexity" evidence="1">
    <location>
        <begin position="214"/>
        <end position="224"/>
    </location>
</feature>
<protein>
    <submittedName>
        <fullName evidence="2">Uncharacterized protein</fullName>
    </submittedName>
</protein>
<organism evidence="2 3">
    <name type="scientific">Alloalcanivorax marinus</name>
    <dbReference type="NCBI Taxonomy" id="1177169"/>
    <lineage>
        <taxon>Bacteria</taxon>
        <taxon>Pseudomonadati</taxon>
        <taxon>Pseudomonadota</taxon>
        <taxon>Gammaproteobacteria</taxon>
        <taxon>Oceanospirillales</taxon>
        <taxon>Alcanivoracaceae</taxon>
        <taxon>Alloalcanivorax</taxon>
    </lineage>
</organism>
<keyword evidence="3" id="KW-1185">Reference proteome</keyword>
<comment type="caution">
    <text evidence="2">The sequence shown here is derived from an EMBL/GenBank/DDBJ whole genome shotgun (WGS) entry which is preliminary data.</text>
</comment>
<gene>
    <name evidence="2" type="ORF">LL252_17460</name>
</gene>
<accession>A0A9Q3URY9</accession>
<reference evidence="2" key="1">
    <citation type="submission" date="2021-10" db="EMBL/GenBank/DDBJ databases">
        <title>The diversity and Nitrogen Metabolism of Culturable Nitrate-Utilizing Bacteria Within the Oxygen Minimum Zone of the Changjiang (Yangtze River)Estuary.</title>
        <authorList>
            <person name="Zhang D."/>
            <person name="Zheng J."/>
            <person name="Liu S."/>
            <person name="He W."/>
        </authorList>
    </citation>
    <scope>NUCLEOTIDE SEQUENCE</scope>
    <source>
        <strain evidence="2">FXH-223</strain>
    </source>
</reference>
<evidence type="ECO:0000313" key="2">
    <source>
        <dbReference type="EMBL" id="MCC4310357.1"/>
    </source>
</evidence>
<evidence type="ECO:0000256" key="1">
    <source>
        <dbReference type="SAM" id="MobiDB-lite"/>
    </source>
</evidence>
<evidence type="ECO:0000313" key="3">
    <source>
        <dbReference type="Proteomes" id="UP001108027"/>
    </source>
</evidence>
<dbReference type="RefSeq" id="WP_228235004.1">
    <property type="nucleotide sequence ID" value="NZ_JAJGNA010000035.1"/>
</dbReference>
<sequence length="237" mass="25700">MLPNAGPKSVIPWLLAVLLPALLAGCQTPAPRGLPDLRGGGTLPREVSAPPARLDGYRAPARLAGLDGDGTVSRPGEDGWRQWRFANADTRLRLTLYGLPGGWQDLSDTRIVSGHYGQLRQQRVNRVYNSADQSIRFVGERLFDLEGHVTASGAWLINRPDRRPLYETLLLTSGPGHFIRLEAASRDRDTTALLRLSKRALAEFRAYQGKATASSSGSVRNDSSVENTTMAATSSGP</sequence>
<feature type="region of interest" description="Disordered" evidence="1">
    <location>
        <begin position="211"/>
        <end position="237"/>
    </location>
</feature>
<dbReference type="EMBL" id="JAJGNA010000035">
    <property type="protein sequence ID" value="MCC4310357.1"/>
    <property type="molecule type" value="Genomic_DNA"/>
</dbReference>